<feature type="transmembrane region" description="Helical" evidence="4">
    <location>
        <begin position="208"/>
        <end position="230"/>
    </location>
</feature>
<feature type="transmembrane region" description="Helical" evidence="4">
    <location>
        <begin position="111"/>
        <end position="132"/>
    </location>
</feature>
<accession>A0AAJ7WD89</accession>
<evidence type="ECO:0000256" key="1">
    <source>
        <dbReference type="ARBA" id="ARBA00005928"/>
    </source>
</evidence>
<dbReference type="InterPro" id="IPR013120">
    <property type="entry name" value="FAR_NAD-bd"/>
</dbReference>
<feature type="non-terminal residue" evidence="8">
    <location>
        <position position="335"/>
    </location>
</feature>
<dbReference type="GO" id="GO:0005777">
    <property type="term" value="C:peroxisome"/>
    <property type="evidence" value="ECO:0007669"/>
    <property type="project" value="TreeGrafter"/>
</dbReference>
<keyword evidence="4" id="KW-0560">Oxidoreductase</keyword>
<evidence type="ECO:0000256" key="2">
    <source>
        <dbReference type="ARBA" id="ARBA00022516"/>
    </source>
</evidence>
<gene>
    <name evidence="8" type="primary">LOC108627171</name>
</gene>
<dbReference type="GO" id="GO:0035336">
    <property type="term" value="P:long-chain fatty-acyl-CoA metabolic process"/>
    <property type="evidence" value="ECO:0007669"/>
    <property type="project" value="TreeGrafter"/>
</dbReference>
<dbReference type="GO" id="GO:0080019">
    <property type="term" value="F:alcohol-forming very long-chain fatty acyl-CoA reductase activity"/>
    <property type="evidence" value="ECO:0007669"/>
    <property type="project" value="InterPro"/>
</dbReference>
<dbReference type="Pfam" id="PF03015">
    <property type="entry name" value="Sterile"/>
    <property type="match status" value="1"/>
</dbReference>
<dbReference type="Pfam" id="PF07993">
    <property type="entry name" value="NAD_binding_4"/>
    <property type="match status" value="1"/>
</dbReference>
<evidence type="ECO:0000259" key="6">
    <source>
        <dbReference type="Pfam" id="PF07993"/>
    </source>
</evidence>
<comment type="catalytic activity">
    <reaction evidence="4">
        <text>a long-chain fatty acyl-CoA + 2 NADPH + 2 H(+) = a long-chain primary fatty alcohol + 2 NADP(+) + CoA</text>
        <dbReference type="Rhea" id="RHEA:52716"/>
        <dbReference type="ChEBI" id="CHEBI:15378"/>
        <dbReference type="ChEBI" id="CHEBI:57287"/>
        <dbReference type="ChEBI" id="CHEBI:57783"/>
        <dbReference type="ChEBI" id="CHEBI:58349"/>
        <dbReference type="ChEBI" id="CHEBI:77396"/>
        <dbReference type="ChEBI" id="CHEBI:83139"/>
        <dbReference type="EC" id="1.2.1.84"/>
    </reaction>
</comment>
<dbReference type="GeneID" id="108627171"/>
<dbReference type="InterPro" id="IPR033640">
    <property type="entry name" value="FAR_C"/>
</dbReference>
<dbReference type="EC" id="1.2.1.84" evidence="4"/>
<comment type="function">
    <text evidence="4">Catalyzes the reduction of fatty acyl-CoA to fatty alcohols.</text>
</comment>
<keyword evidence="2 4" id="KW-0444">Lipid biosynthesis</keyword>
<reference evidence="8" key="1">
    <citation type="submission" date="2025-08" db="UniProtKB">
        <authorList>
            <consortium name="RefSeq"/>
        </authorList>
    </citation>
    <scope>IDENTIFICATION</scope>
    <source>
        <tissue evidence="8">Whole body</tissue>
    </source>
</reference>
<name>A0AAJ7WD89_9HYME</name>
<dbReference type="RefSeq" id="XP_026671170.1">
    <property type="nucleotide sequence ID" value="XM_026815369.1"/>
</dbReference>
<keyword evidence="4" id="KW-0472">Membrane</keyword>
<keyword evidence="4" id="KW-1133">Transmembrane helix</keyword>
<dbReference type="Proteomes" id="UP000694925">
    <property type="component" value="Unplaced"/>
</dbReference>
<comment type="similarity">
    <text evidence="1 4">Belongs to the fatty acyl-CoA reductase family.</text>
</comment>
<dbReference type="InterPro" id="IPR026055">
    <property type="entry name" value="FAR"/>
</dbReference>
<dbReference type="SUPFAM" id="SSF51735">
    <property type="entry name" value="NAD(P)-binding Rossmann-fold domains"/>
    <property type="match status" value="1"/>
</dbReference>
<evidence type="ECO:0000259" key="5">
    <source>
        <dbReference type="Pfam" id="PF03015"/>
    </source>
</evidence>
<dbReference type="AlphaFoldDB" id="A0AAJ7WD89"/>
<dbReference type="GO" id="GO:0102965">
    <property type="term" value="F:alcohol-forming long-chain fatty acyl-CoA reductase activity"/>
    <property type="evidence" value="ECO:0007669"/>
    <property type="project" value="UniProtKB-EC"/>
</dbReference>
<evidence type="ECO:0000313" key="7">
    <source>
        <dbReference type="Proteomes" id="UP000694925"/>
    </source>
</evidence>
<keyword evidence="4" id="KW-0812">Transmembrane</keyword>
<organism evidence="7 8">
    <name type="scientific">Ceratina calcarata</name>
    <dbReference type="NCBI Taxonomy" id="156304"/>
    <lineage>
        <taxon>Eukaryota</taxon>
        <taxon>Metazoa</taxon>
        <taxon>Ecdysozoa</taxon>
        <taxon>Arthropoda</taxon>
        <taxon>Hexapoda</taxon>
        <taxon>Insecta</taxon>
        <taxon>Pterygota</taxon>
        <taxon>Neoptera</taxon>
        <taxon>Endopterygota</taxon>
        <taxon>Hymenoptera</taxon>
        <taxon>Apocrita</taxon>
        <taxon>Aculeata</taxon>
        <taxon>Apoidea</taxon>
        <taxon>Anthophila</taxon>
        <taxon>Apidae</taxon>
        <taxon>Ceratina</taxon>
        <taxon>Zadontomerus</taxon>
    </lineage>
</organism>
<dbReference type="PANTHER" id="PTHR11011:SF60">
    <property type="entry name" value="FATTY ACYL-COA REDUCTASE-RELATED"/>
    <property type="match status" value="1"/>
</dbReference>
<dbReference type="Gene3D" id="3.40.50.720">
    <property type="entry name" value="NAD(P)-binding Rossmann-like Domain"/>
    <property type="match status" value="1"/>
</dbReference>
<dbReference type="KEGG" id="ccal:108627171"/>
<evidence type="ECO:0000256" key="3">
    <source>
        <dbReference type="ARBA" id="ARBA00023098"/>
    </source>
</evidence>
<dbReference type="InterPro" id="IPR036291">
    <property type="entry name" value="NAD(P)-bd_dom_sf"/>
</dbReference>
<keyword evidence="7" id="KW-1185">Reference proteome</keyword>
<feature type="domain" description="Fatty acyl-CoA reductase C-terminal" evidence="5">
    <location>
        <begin position="217"/>
        <end position="299"/>
    </location>
</feature>
<evidence type="ECO:0000313" key="8">
    <source>
        <dbReference type="RefSeq" id="XP_026671170.1"/>
    </source>
</evidence>
<evidence type="ECO:0000256" key="4">
    <source>
        <dbReference type="RuleBase" id="RU363097"/>
    </source>
</evidence>
<dbReference type="PANTHER" id="PTHR11011">
    <property type="entry name" value="MALE STERILITY PROTEIN 2-RELATED"/>
    <property type="match status" value="1"/>
</dbReference>
<proteinExistence type="inferred from homology"/>
<dbReference type="CDD" id="cd09071">
    <property type="entry name" value="FAR_C"/>
    <property type="match status" value="1"/>
</dbReference>
<keyword evidence="3 4" id="KW-0443">Lipid metabolism</keyword>
<sequence>MVYFEAKVSLILRTNVLSTQKMLELAAECPNLNAFVYVSTAYSHHYMNPIEEKFYTPPGDLKMVEDIIRADEENAAGLSKEALNDIIGKWLNQYAFSKAIAEGTDTRNGPVVFLTLFSLGLLHVVPMGPYILSDYVPVDMATNGLLSVIWDYVVHRETNEPQVYNYASSDWHPLSLSGYENDLINSIRKYPSVKMVWYPFMIYISNSYLFLIFHLMFHVFPAIIADLFLLSQRKKPKAVNIIFKLTKQIKVLNYFMNTSWVIKSDKVKSIVSRMNATDLDEFLFDLNLLDWSFVTDAVVLYTRKAVKDPMETIPYAQKRLEKLKILHYSTITLIP</sequence>
<feature type="domain" description="Thioester reductase (TE)" evidence="6">
    <location>
        <begin position="2"/>
        <end position="102"/>
    </location>
</feature>
<protein>
    <recommendedName>
        <fullName evidence="4">Fatty acyl-CoA reductase</fullName>
        <ecNumber evidence="4">1.2.1.84</ecNumber>
    </recommendedName>
</protein>
<keyword evidence="4" id="KW-0521">NADP</keyword>